<proteinExistence type="predicted"/>
<name>A0A699L122_TANCI</name>
<sequence>MVPVFAGKCGGACGEWCMIEMDEKMAEKSWGKWPKRDGGK</sequence>
<evidence type="ECO:0000313" key="1">
    <source>
        <dbReference type="EMBL" id="GFB15944.1"/>
    </source>
</evidence>
<organism evidence="1">
    <name type="scientific">Tanacetum cinerariifolium</name>
    <name type="common">Dalmatian daisy</name>
    <name type="synonym">Chrysanthemum cinerariifolium</name>
    <dbReference type="NCBI Taxonomy" id="118510"/>
    <lineage>
        <taxon>Eukaryota</taxon>
        <taxon>Viridiplantae</taxon>
        <taxon>Streptophyta</taxon>
        <taxon>Embryophyta</taxon>
        <taxon>Tracheophyta</taxon>
        <taxon>Spermatophyta</taxon>
        <taxon>Magnoliopsida</taxon>
        <taxon>eudicotyledons</taxon>
        <taxon>Gunneridae</taxon>
        <taxon>Pentapetalae</taxon>
        <taxon>asterids</taxon>
        <taxon>campanulids</taxon>
        <taxon>Asterales</taxon>
        <taxon>Asteraceae</taxon>
        <taxon>Asteroideae</taxon>
        <taxon>Anthemideae</taxon>
        <taxon>Anthemidinae</taxon>
        <taxon>Tanacetum</taxon>
    </lineage>
</organism>
<comment type="caution">
    <text evidence="1">The sequence shown here is derived from an EMBL/GenBank/DDBJ whole genome shotgun (WGS) entry which is preliminary data.</text>
</comment>
<accession>A0A699L122</accession>
<feature type="non-terminal residue" evidence="1">
    <location>
        <position position="40"/>
    </location>
</feature>
<dbReference type="EMBL" id="BKCJ010564866">
    <property type="protein sequence ID" value="GFB15944.1"/>
    <property type="molecule type" value="Genomic_DNA"/>
</dbReference>
<protein>
    <submittedName>
        <fullName evidence="1">Uncharacterized protein</fullName>
    </submittedName>
</protein>
<gene>
    <name evidence="1" type="ORF">Tci_687915</name>
</gene>
<dbReference type="AlphaFoldDB" id="A0A699L122"/>
<reference evidence="1" key="1">
    <citation type="journal article" date="2019" name="Sci. Rep.">
        <title>Draft genome of Tanacetum cinerariifolium, the natural source of mosquito coil.</title>
        <authorList>
            <person name="Yamashiro T."/>
            <person name="Shiraishi A."/>
            <person name="Satake H."/>
            <person name="Nakayama K."/>
        </authorList>
    </citation>
    <scope>NUCLEOTIDE SEQUENCE</scope>
</reference>